<sequence length="139" mass="15022">MSGPLYLRMGRHCRSSIQRSDRYSCLGLEKSLSFPSGARSPEVSKREEARSFYVGLACARTSLLADHHSPGGKGSPWGGWALLLWLSVSLGSASDHLASCLLDFGLDLREDSQGQKAQVKYISLPDSKPQIAPAQRCGG</sequence>
<name>A0ABN9A5X2_RANTA</name>
<reference evidence="1" key="1">
    <citation type="submission" date="2023-04" db="EMBL/GenBank/DDBJ databases">
        <authorList>
            <consortium name="ELIXIR-Norway"/>
        </authorList>
    </citation>
    <scope>NUCLEOTIDE SEQUENCE [LARGE SCALE GENOMIC DNA]</scope>
</reference>
<dbReference type="Proteomes" id="UP001176941">
    <property type="component" value="Chromosome 9"/>
</dbReference>
<evidence type="ECO:0000313" key="1">
    <source>
        <dbReference type="EMBL" id="CAI9179791.1"/>
    </source>
</evidence>
<proteinExistence type="predicted"/>
<dbReference type="EMBL" id="OX459945">
    <property type="protein sequence ID" value="CAI9179791.1"/>
    <property type="molecule type" value="Genomic_DNA"/>
</dbReference>
<gene>
    <name evidence="1" type="ORF">MRATA1EN1_LOCUS28753</name>
</gene>
<evidence type="ECO:0000313" key="2">
    <source>
        <dbReference type="Proteomes" id="UP001176941"/>
    </source>
</evidence>
<keyword evidence="2" id="KW-1185">Reference proteome</keyword>
<protein>
    <submittedName>
        <fullName evidence="1">Uncharacterized protein</fullName>
    </submittedName>
</protein>
<organism evidence="1 2">
    <name type="scientific">Rangifer tarandus platyrhynchus</name>
    <name type="common">Svalbard reindeer</name>
    <dbReference type="NCBI Taxonomy" id="3082113"/>
    <lineage>
        <taxon>Eukaryota</taxon>
        <taxon>Metazoa</taxon>
        <taxon>Chordata</taxon>
        <taxon>Craniata</taxon>
        <taxon>Vertebrata</taxon>
        <taxon>Euteleostomi</taxon>
        <taxon>Mammalia</taxon>
        <taxon>Eutheria</taxon>
        <taxon>Laurasiatheria</taxon>
        <taxon>Artiodactyla</taxon>
        <taxon>Ruminantia</taxon>
        <taxon>Pecora</taxon>
        <taxon>Cervidae</taxon>
        <taxon>Odocoileinae</taxon>
        <taxon>Rangifer</taxon>
    </lineage>
</organism>
<accession>A0ABN9A5X2</accession>